<keyword evidence="2" id="KW-1185">Reference proteome</keyword>
<dbReference type="AlphaFoldDB" id="A0AAF5HZN6"/>
<evidence type="ECO:0000256" key="1">
    <source>
        <dbReference type="SAM" id="SignalP"/>
    </source>
</evidence>
<proteinExistence type="predicted"/>
<dbReference type="WBParaSite" id="TCONS_00005417.p1">
    <property type="protein sequence ID" value="TCONS_00005417.p1"/>
    <property type="gene ID" value="XLOC_003715"/>
</dbReference>
<organism evidence="2 3">
    <name type="scientific">Strongyloides stercoralis</name>
    <name type="common">Threadworm</name>
    <dbReference type="NCBI Taxonomy" id="6248"/>
    <lineage>
        <taxon>Eukaryota</taxon>
        <taxon>Metazoa</taxon>
        <taxon>Ecdysozoa</taxon>
        <taxon>Nematoda</taxon>
        <taxon>Chromadorea</taxon>
        <taxon>Rhabditida</taxon>
        <taxon>Tylenchina</taxon>
        <taxon>Panagrolaimomorpha</taxon>
        <taxon>Strongyloidoidea</taxon>
        <taxon>Strongyloididae</taxon>
        <taxon>Strongyloides</taxon>
    </lineage>
</organism>
<keyword evidence="1" id="KW-0732">Signal</keyword>
<accession>A0AAF5HZN6</accession>
<feature type="signal peptide" evidence="1">
    <location>
        <begin position="1"/>
        <end position="22"/>
    </location>
</feature>
<evidence type="ECO:0000313" key="2">
    <source>
        <dbReference type="Proteomes" id="UP000035681"/>
    </source>
</evidence>
<feature type="chain" id="PRO_5042001116" evidence="1">
    <location>
        <begin position="23"/>
        <end position="444"/>
    </location>
</feature>
<protein>
    <submittedName>
        <fullName evidence="3">Cystatin domain-containing protein</fullName>
    </submittedName>
</protein>
<evidence type="ECO:0000313" key="3">
    <source>
        <dbReference type="WBParaSite" id="TCONS_00005417.p1"/>
    </source>
</evidence>
<sequence>MNSKIILLLCLITTFLTVLSFAKSSKSIKWTPVKYTDSKIIYNFAGSAAIQYFVKQRKRGANDIEVCLVSKVSKQGKKYKLSFIANAKDCKRSDIGDDCWQKLEATVTLQSKSTFTIDNYLLDELYEMLSLKRMNSKLIELLFLIAVFLTACSFEKFLEVSKSLKWIPVKHTESGNIYNFADSAARHYFVKQRKREANEIEVCKVTKVIKNGKKYRLSFIANAKNCTDDMKDDCWQRLQANITLIYDYADSSARHYFLQQRKRNPNDIEVCQVSRVIQNGKKYVLSFTAKAKDCNRSDIGKDCWQRLHANITVRNNVCSFAKSSKSSKSIKWIPVKHTESKKIYNFADSAARDYFLKQRKREANEIEVCKVTQAFKSEKIYLLSFIANAKNCTEDMREDCWQRLHANITVRNKYIFTIDNVRKINNNVYDKSACQFSQFRWHIF</sequence>
<name>A0AAF5HZN6_STRER</name>
<dbReference type="Proteomes" id="UP000035681">
    <property type="component" value="Unplaced"/>
</dbReference>
<reference evidence="3" key="1">
    <citation type="submission" date="2024-02" db="UniProtKB">
        <authorList>
            <consortium name="WormBaseParasite"/>
        </authorList>
    </citation>
    <scope>IDENTIFICATION</scope>
</reference>